<accession>A0A927H1B9</accession>
<evidence type="ECO:0000256" key="5">
    <source>
        <dbReference type="SAM" id="MobiDB-lite"/>
    </source>
</evidence>
<comment type="subcellular location">
    <subcellularLocation>
        <location evidence="1">Cell envelope</location>
    </subcellularLocation>
</comment>
<dbReference type="PANTHER" id="PTHR30532">
    <property type="entry name" value="IRON III DICITRATE-BINDING PERIPLASMIC PROTEIN"/>
    <property type="match status" value="1"/>
</dbReference>
<evidence type="ECO:0000259" key="7">
    <source>
        <dbReference type="PROSITE" id="PS50983"/>
    </source>
</evidence>
<keyword evidence="9" id="KW-1185">Reference proteome</keyword>
<evidence type="ECO:0000256" key="2">
    <source>
        <dbReference type="ARBA" id="ARBA00008814"/>
    </source>
</evidence>
<feature type="chain" id="PRO_5039680123" evidence="6">
    <location>
        <begin position="25"/>
        <end position="336"/>
    </location>
</feature>
<name>A0A927H1B9_9BACL</name>
<dbReference type="Gene3D" id="3.40.50.1980">
    <property type="entry name" value="Nitrogenase molybdenum iron protein domain"/>
    <property type="match status" value="2"/>
</dbReference>
<dbReference type="PANTHER" id="PTHR30532:SF29">
    <property type="entry name" value="FE(3+) DICITRATE-BINDING PERIPLASMIC PROTEIN"/>
    <property type="match status" value="1"/>
</dbReference>
<proteinExistence type="inferred from homology"/>
<dbReference type="SUPFAM" id="SSF53807">
    <property type="entry name" value="Helical backbone' metal receptor"/>
    <property type="match status" value="1"/>
</dbReference>
<dbReference type="PROSITE" id="PS50983">
    <property type="entry name" value="FE_B12_PBP"/>
    <property type="match status" value="1"/>
</dbReference>
<dbReference type="CDD" id="cd01146">
    <property type="entry name" value="FhuD"/>
    <property type="match status" value="1"/>
</dbReference>
<evidence type="ECO:0000256" key="3">
    <source>
        <dbReference type="ARBA" id="ARBA00022448"/>
    </source>
</evidence>
<feature type="compositionally biased region" description="Low complexity" evidence="5">
    <location>
        <begin position="32"/>
        <end position="48"/>
    </location>
</feature>
<dbReference type="Pfam" id="PF01497">
    <property type="entry name" value="Peripla_BP_2"/>
    <property type="match status" value="1"/>
</dbReference>
<keyword evidence="3" id="KW-0813">Transport</keyword>
<dbReference type="Proteomes" id="UP000639396">
    <property type="component" value="Unassembled WGS sequence"/>
</dbReference>
<protein>
    <submittedName>
        <fullName evidence="8">Iron-siderophore ABC transporter substrate-binding protein</fullName>
    </submittedName>
</protein>
<evidence type="ECO:0000256" key="6">
    <source>
        <dbReference type="SAM" id="SignalP"/>
    </source>
</evidence>
<dbReference type="AlphaFoldDB" id="A0A927H1B9"/>
<organism evidence="8 9">
    <name type="scientific">Paenibacillus oceani</name>
    <dbReference type="NCBI Taxonomy" id="2772510"/>
    <lineage>
        <taxon>Bacteria</taxon>
        <taxon>Bacillati</taxon>
        <taxon>Bacillota</taxon>
        <taxon>Bacilli</taxon>
        <taxon>Bacillales</taxon>
        <taxon>Paenibacillaceae</taxon>
        <taxon>Paenibacillus</taxon>
    </lineage>
</organism>
<comment type="similarity">
    <text evidence="2">Belongs to the bacterial solute-binding protein 8 family.</text>
</comment>
<feature type="domain" description="Fe/B12 periplasmic-binding" evidence="7">
    <location>
        <begin position="66"/>
        <end position="336"/>
    </location>
</feature>
<dbReference type="EMBL" id="JACXJA010000031">
    <property type="protein sequence ID" value="MBD2864605.1"/>
    <property type="molecule type" value="Genomic_DNA"/>
</dbReference>
<evidence type="ECO:0000256" key="4">
    <source>
        <dbReference type="ARBA" id="ARBA00022729"/>
    </source>
</evidence>
<evidence type="ECO:0000256" key="1">
    <source>
        <dbReference type="ARBA" id="ARBA00004196"/>
    </source>
</evidence>
<dbReference type="PROSITE" id="PS51257">
    <property type="entry name" value="PROKAR_LIPOPROTEIN"/>
    <property type="match status" value="1"/>
</dbReference>
<evidence type="ECO:0000313" key="8">
    <source>
        <dbReference type="EMBL" id="MBD2864605.1"/>
    </source>
</evidence>
<sequence length="336" mass="36139">MNRLNRPLLVFACVLLVFLTAACGAGSSASKESGTPAPSPAPEASSGSREIQHALGTTVIKGTPKRVVALEWSLVEHLLAVGVQPAGIADIKGYKTWVNIPPQLDASVADVGSRTEPSLEAIAALKPDLIIAPDFRIKSSYEALSKIAPTLAFNPYPAEGAGNQYDEMEKTFKTVAELIGKKAEADKVLSDLQKSFDESKAKLKAKGKEGAEVAVTQAYSQQNAAVLRMFTDNSMLSQIMHRIGLKNAFKSSKFESNGFSTTSVEALPAVQNANFIYIVQDNDNIFDKQLKDNAVWNGLTFVKEKRTYKLPGNTWTFGGPLSAKSIADLVTDSLTK</sequence>
<feature type="signal peptide" evidence="6">
    <location>
        <begin position="1"/>
        <end position="24"/>
    </location>
</feature>
<dbReference type="GO" id="GO:0030288">
    <property type="term" value="C:outer membrane-bounded periplasmic space"/>
    <property type="evidence" value="ECO:0007669"/>
    <property type="project" value="TreeGrafter"/>
</dbReference>
<dbReference type="InterPro" id="IPR051313">
    <property type="entry name" value="Bact_iron-sidero_bind"/>
</dbReference>
<dbReference type="GO" id="GO:1901678">
    <property type="term" value="P:iron coordination entity transport"/>
    <property type="evidence" value="ECO:0007669"/>
    <property type="project" value="UniProtKB-ARBA"/>
</dbReference>
<reference evidence="8" key="1">
    <citation type="submission" date="2020-09" db="EMBL/GenBank/DDBJ databases">
        <title>A novel bacterium of genus Paenibacillus, isolated from South China Sea.</title>
        <authorList>
            <person name="Huang H."/>
            <person name="Mo K."/>
            <person name="Hu Y."/>
        </authorList>
    </citation>
    <scope>NUCLEOTIDE SEQUENCE</scope>
    <source>
        <strain evidence="8">IB182363</strain>
    </source>
</reference>
<dbReference type="RefSeq" id="WP_190930232.1">
    <property type="nucleotide sequence ID" value="NZ_JACXJA010000031.1"/>
</dbReference>
<dbReference type="InterPro" id="IPR002491">
    <property type="entry name" value="ABC_transptr_periplasmic_BD"/>
</dbReference>
<keyword evidence="4 6" id="KW-0732">Signal</keyword>
<dbReference type="PRINTS" id="PR01715">
    <property type="entry name" value="FERRIBNDNGPP"/>
</dbReference>
<evidence type="ECO:0000313" key="9">
    <source>
        <dbReference type="Proteomes" id="UP000639396"/>
    </source>
</evidence>
<comment type="caution">
    <text evidence="8">The sequence shown here is derived from an EMBL/GenBank/DDBJ whole genome shotgun (WGS) entry which is preliminary data.</text>
</comment>
<gene>
    <name evidence="8" type="ORF">IDH45_21685</name>
</gene>
<feature type="region of interest" description="Disordered" evidence="5">
    <location>
        <begin position="27"/>
        <end position="48"/>
    </location>
</feature>